<organism evidence="1 2">
    <name type="scientific">Cecembia lonarensis (strain CCUG 58316 / KCTC 22772 / LW9)</name>
    <dbReference type="NCBI Taxonomy" id="1225176"/>
    <lineage>
        <taxon>Bacteria</taxon>
        <taxon>Pseudomonadati</taxon>
        <taxon>Bacteroidota</taxon>
        <taxon>Cytophagia</taxon>
        <taxon>Cytophagales</taxon>
        <taxon>Cyclobacteriaceae</taxon>
        <taxon>Cecembia</taxon>
    </lineage>
</organism>
<sequence>MAALPPTIRNTFFSFLITSFSEANNSEVSMLSKLGTEVNSLPTAMAGSNKLISPFMARFNNMPTINILLISLVPS</sequence>
<proteinExistence type="predicted"/>
<gene>
    <name evidence="1" type="ORF">B879_02133</name>
</gene>
<protein>
    <submittedName>
        <fullName evidence="1">Uncharacterized protein</fullName>
    </submittedName>
</protein>
<reference evidence="1 2" key="1">
    <citation type="journal article" date="2012" name="J. Bacteriol.">
        <title>Draft Genome Sequence of Cecembia lonarensis Strain LW9T, Isolated from Lonar Lake, a Haloalkaline Lake in India.</title>
        <authorList>
            <person name="Shivaji S."/>
            <person name="Ara S."/>
            <person name="Singh A."/>
            <person name="Pinnaka A.K."/>
        </authorList>
    </citation>
    <scope>NUCLEOTIDE SEQUENCE [LARGE SCALE GENOMIC DNA]</scope>
    <source>
        <strain evidence="1 2">LW9</strain>
    </source>
</reference>
<dbReference type="AlphaFoldDB" id="K1LG26"/>
<name>K1LG26_CECL9</name>
<evidence type="ECO:0000313" key="1">
    <source>
        <dbReference type="EMBL" id="EKB49203.1"/>
    </source>
</evidence>
<dbReference type="EMBL" id="AMGM01000030">
    <property type="protein sequence ID" value="EKB49203.1"/>
    <property type="molecule type" value="Genomic_DNA"/>
</dbReference>
<comment type="caution">
    <text evidence="1">The sequence shown here is derived from an EMBL/GenBank/DDBJ whole genome shotgun (WGS) entry which is preliminary data.</text>
</comment>
<dbReference type="Proteomes" id="UP000004478">
    <property type="component" value="Unassembled WGS sequence"/>
</dbReference>
<accession>K1LG26</accession>
<keyword evidence="2" id="KW-1185">Reference proteome</keyword>
<evidence type="ECO:0000313" key="2">
    <source>
        <dbReference type="Proteomes" id="UP000004478"/>
    </source>
</evidence>